<proteinExistence type="predicted"/>
<dbReference type="Proteomes" id="UP000276133">
    <property type="component" value="Unassembled WGS sequence"/>
</dbReference>
<dbReference type="EMBL" id="REGN01003244">
    <property type="protein sequence ID" value="RNA23652.1"/>
    <property type="molecule type" value="Genomic_DNA"/>
</dbReference>
<comment type="caution">
    <text evidence="1">The sequence shown here is derived from an EMBL/GenBank/DDBJ whole genome shotgun (WGS) entry which is preliminary data.</text>
</comment>
<accession>A0A3M7RJA9</accession>
<gene>
    <name evidence="1" type="ORF">BpHYR1_050908</name>
</gene>
<sequence length="94" mass="10562">MPIVEPHLRFFPFILSRVPPDFMPLDGSIDSITRSVEGSCFANNLRCWLAVCIGFILTDISLESWAKFSPDILIIVPAPIFGPHEGLMWKILGF</sequence>
<keyword evidence="2" id="KW-1185">Reference proteome</keyword>
<reference evidence="1 2" key="1">
    <citation type="journal article" date="2018" name="Sci. Rep.">
        <title>Genomic signatures of local adaptation to the degree of environmental predictability in rotifers.</title>
        <authorList>
            <person name="Franch-Gras L."/>
            <person name="Hahn C."/>
            <person name="Garcia-Roger E.M."/>
            <person name="Carmona M.J."/>
            <person name="Serra M."/>
            <person name="Gomez A."/>
        </authorList>
    </citation>
    <scope>NUCLEOTIDE SEQUENCE [LARGE SCALE GENOMIC DNA]</scope>
    <source>
        <strain evidence="1">HYR1</strain>
    </source>
</reference>
<name>A0A3M7RJA9_BRAPC</name>
<dbReference type="AlphaFoldDB" id="A0A3M7RJA9"/>
<evidence type="ECO:0000313" key="1">
    <source>
        <dbReference type="EMBL" id="RNA23652.1"/>
    </source>
</evidence>
<evidence type="ECO:0000313" key="2">
    <source>
        <dbReference type="Proteomes" id="UP000276133"/>
    </source>
</evidence>
<organism evidence="1 2">
    <name type="scientific">Brachionus plicatilis</name>
    <name type="common">Marine rotifer</name>
    <name type="synonym">Brachionus muelleri</name>
    <dbReference type="NCBI Taxonomy" id="10195"/>
    <lineage>
        <taxon>Eukaryota</taxon>
        <taxon>Metazoa</taxon>
        <taxon>Spiralia</taxon>
        <taxon>Gnathifera</taxon>
        <taxon>Rotifera</taxon>
        <taxon>Eurotatoria</taxon>
        <taxon>Monogononta</taxon>
        <taxon>Pseudotrocha</taxon>
        <taxon>Ploima</taxon>
        <taxon>Brachionidae</taxon>
        <taxon>Brachionus</taxon>
    </lineage>
</organism>
<protein>
    <submittedName>
        <fullName evidence="1">Uncharacterized protein</fullName>
    </submittedName>
</protein>